<proteinExistence type="predicted"/>
<dbReference type="EMBL" id="NJAJ01000002">
    <property type="protein sequence ID" value="PHM67635.1"/>
    <property type="molecule type" value="Genomic_DNA"/>
</dbReference>
<dbReference type="RefSeq" id="WP_099123829.1">
    <property type="nucleotide sequence ID" value="NZ_CAWNRH010000093.1"/>
</dbReference>
<name>A0A2D0KWE7_9GAMM</name>
<reference evidence="1 2" key="1">
    <citation type="journal article" date="2017" name="Nat. Microbiol.">
        <title>Natural product diversity associated with the nematode symbionts Photorhabdus and Xenorhabdus.</title>
        <authorList>
            <person name="Tobias N.J."/>
            <person name="Wolff H."/>
            <person name="Djahanschiri B."/>
            <person name="Grundmann F."/>
            <person name="Kronenwerth M."/>
            <person name="Shi Y.M."/>
            <person name="Simonyi S."/>
            <person name="Grun P."/>
            <person name="Shapiro-Ilan D."/>
            <person name="Pidot S.J."/>
            <person name="Stinear T.P."/>
            <person name="Ebersberger I."/>
            <person name="Bode H.B."/>
        </authorList>
    </citation>
    <scope>NUCLEOTIDE SEQUENCE [LARGE SCALE GENOMIC DNA]</scope>
    <source>
        <strain evidence="1 2">DSM 17904</strain>
    </source>
</reference>
<keyword evidence="2" id="KW-1185">Reference proteome</keyword>
<dbReference type="SUPFAM" id="SSF101898">
    <property type="entry name" value="NHL repeat"/>
    <property type="match status" value="1"/>
</dbReference>
<comment type="caution">
    <text evidence="1">The sequence shown here is derived from an EMBL/GenBank/DDBJ whole genome shotgun (WGS) entry which is preliminary data.</text>
</comment>
<protein>
    <recommendedName>
        <fullName evidence="3">NHL repeat containing protein</fullName>
    </recommendedName>
</protein>
<evidence type="ECO:0000313" key="2">
    <source>
        <dbReference type="Proteomes" id="UP000222366"/>
    </source>
</evidence>
<sequence length="1484" mass="163018">MKTHILHFDLAQSHLHTQSSKLNLWVGEYNILLQEHDESSLARAAGENPAIDMVLRYGSHNISHFAEVPEHCFLPHHVTLIKVVGDKSGPYRSSLPVLYHLSYHIPNAHLHRYAKRNIEKLAVNNIEMVLPGKLSSLGVNSQHLARNSINCGDLWVATNEVKTPWDVACSIVFSHPELSNSQAYAASIVMNAHIAPPQAIDPLQYNRVYELAISISSQGPATETGGFATYGQLVAPDGSAMFYEFDWVGQDGQVIFAEGDPVMQYNLSDETENYSGSPASNALKTSHNDGRLQNHNWSVSQSASLDVAEFKDQATALAVKRDTDTKQIWTATNRTPNHGIDVYADSIRYDSSQSNFSIDFKNKYLRQLGVYIQFFKDTKMEQPIDNPKVDGNWPFYFPQELAALFETPSQKALGVLANVNTIMGIPMPTDPTNFGLLWPAEAQAAKFLFGGLGTSRWENPIVWPGVILTGMFQYAIPTLMMLAGAMVTNSQWYKAFISNKDNVTILANIAFPLIVGRAATGSPLFNTKKVLFSLANIAIGILAEKGMEKLATYVTSQIAASAVAQAVPVVGWTFRLAAITLDGEQIAVTTDELLSSPATLEVDIKRQMTLVFTLHPDPAHGEVGRPETAIWPPVAVQCQVTVEYTNGTYYTQTIPLPATGSNTPLSFNFNSIGWGGTLKIKANVYSATGWLAGSYTSELLNAQPDDPNEGIMRVRGNIKEMLVPLTQVTQYEYWQQLSYDSGKKEYQWIEGSVPLETQSSTNCSNVGNNICKLVNMTILNSDYQVGYCYQASGQDIPLEDPLSPPNSGQMYVLQNISTLSNESLNERLKLSALGFKVQPLISYNSFGEGPDKKTITPYNFIIDSRFGEYHLRRVDLRDGSHNFGLTDNPLSWGTFTIPHLDAMVVHPSGYVIAVSWQYSKMQILALGDQGYPDDQAPAAQIVSGEGNRQGLTHGPIALTVAPDGRILLLETINTRIQAFDTKGNPFPSFAGATLFQLATADYQATLDAQEFSPALQQAFREQGLTFLFSNSYPNFIRSLNAGVLDEQIIATFAQDGIYLSYNQTADGNIDPVGSTTVDVIQQGQSWFVNDPQKPATYTLTAQGQTVSVYNDLSNVRVIAIGQGVKWQIDDLSSARSWLLTLNATNPAQITLADYLSYMPLNKPAGIRYLDIAVEAKGYIYVLSYRNEGRDPTDYILDIYNPDGTFLVTVPDSTLVPDPAKRQHIVAGHLAIDSFRTLVAMNYGKFLGENQRTQPQISQWTPTTPIFDLGIEQLPIFQQHDMDKIRAVFADNKHPLSNKATIETINENGYFIINDVSTCYPVICTVDGDNQQIISAYSFPETIMPLKNYSSGFKAVLQLLGIPESDVTEKVVVASSSQGSLRPDDPQSLAPSYTAEVSSASELLTLSGIPSVEAPISFPATVDVFAIAELEIADDGVLNISNPTSRPIVVVVDTLALKQGGQLICDASVILNVQIYTKTQENSHE</sequence>
<accession>A0A2D0KWE7</accession>
<evidence type="ECO:0000313" key="1">
    <source>
        <dbReference type="EMBL" id="PHM67635.1"/>
    </source>
</evidence>
<dbReference type="Proteomes" id="UP000222366">
    <property type="component" value="Unassembled WGS sequence"/>
</dbReference>
<organism evidence="1 2">
    <name type="scientific">Xenorhabdus stockiae</name>
    <dbReference type="NCBI Taxonomy" id="351614"/>
    <lineage>
        <taxon>Bacteria</taxon>
        <taxon>Pseudomonadati</taxon>
        <taxon>Pseudomonadota</taxon>
        <taxon>Gammaproteobacteria</taxon>
        <taxon>Enterobacterales</taxon>
        <taxon>Morganellaceae</taxon>
        <taxon>Xenorhabdus</taxon>
    </lineage>
</organism>
<gene>
    <name evidence="1" type="ORF">Xsto_00198</name>
</gene>
<evidence type="ECO:0008006" key="3">
    <source>
        <dbReference type="Google" id="ProtNLM"/>
    </source>
</evidence>